<sequence>MDELRAVETRVAELVTLLSASPQVGGQAEELIRLLMRLYGAGLARVTALLAPEDVARLAADDLVGSLFILHDLHPRPTAARVEEALRSAGARLGAGLVLLGVDGGVARVRVDAAVGSCPSAGASVRRVVEQAVAAAAPEVTEVRVEQPVREPQLLQILPRGRR</sequence>
<dbReference type="GO" id="GO:0005506">
    <property type="term" value="F:iron ion binding"/>
    <property type="evidence" value="ECO:0007669"/>
    <property type="project" value="InterPro"/>
</dbReference>
<dbReference type="RefSeq" id="WP_153449497.1">
    <property type="nucleotide sequence ID" value="NZ_WEGJ01000001.1"/>
</dbReference>
<dbReference type="Gene3D" id="3.30.300.130">
    <property type="entry name" value="Fe-S cluster assembly (FSCA)"/>
    <property type="match status" value="1"/>
</dbReference>
<dbReference type="OrthoDB" id="9798220at2"/>
<evidence type="ECO:0000259" key="2">
    <source>
        <dbReference type="Pfam" id="PF01106"/>
    </source>
</evidence>
<dbReference type="AlphaFoldDB" id="A0A7K0C9K9"/>
<reference evidence="3 4" key="1">
    <citation type="submission" date="2019-10" db="EMBL/GenBank/DDBJ databases">
        <title>Streptomyces smaragdinus sp. nov. and Streptomyces fabii sp. nov., isolated from the gut of fungus growing-termite Macrotermes natalensis.</title>
        <authorList>
            <person name="Schwitalla J."/>
            <person name="Benndorf R."/>
            <person name="Martin K."/>
            <person name="De Beer W."/>
            <person name="Kaster A.-K."/>
            <person name="Vollmers J."/>
            <person name="Poulsen M."/>
            <person name="Beemelmanns C."/>
        </authorList>
    </citation>
    <scope>NUCLEOTIDE SEQUENCE [LARGE SCALE GENOMIC DNA]</scope>
    <source>
        <strain evidence="3 4">RB5</strain>
    </source>
</reference>
<evidence type="ECO:0000313" key="4">
    <source>
        <dbReference type="Proteomes" id="UP000466345"/>
    </source>
</evidence>
<name>A0A7K0C9K9_9ACTN</name>
<dbReference type="GO" id="GO:0051536">
    <property type="term" value="F:iron-sulfur cluster binding"/>
    <property type="evidence" value="ECO:0007669"/>
    <property type="project" value="InterPro"/>
</dbReference>
<dbReference type="SUPFAM" id="SSF117916">
    <property type="entry name" value="Fe-S cluster assembly (FSCA) domain-like"/>
    <property type="match status" value="1"/>
</dbReference>
<evidence type="ECO:0000256" key="1">
    <source>
        <dbReference type="ARBA" id="ARBA00049958"/>
    </source>
</evidence>
<feature type="domain" description="NIF system FeS cluster assembly NifU C-terminal" evidence="2">
    <location>
        <begin position="84"/>
        <end position="143"/>
    </location>
</feature>
<accession>A0A7K0C9K9</accession>
<evidence type="ECO:0000313" key="3">
    <source>
        <dbReference type="EMBL" id="MQY10137.1"/>
    </source>
</evidence>
<gene>
    <name evidence="3" type="ORF">SRB5_02430</name>
</gene>
<dbReference type="InterPro" id="IPR034904">
    <property type="entry name" value="FSCA_dom_sf"/>
</dbReference>
<dbReference type="InterPro" id="IPR001075">
    <property type="entry name" value="NIF_FeS_clus_asmbl_NifU_C"/>
</dbReference>
<dbReference type="Proteomes" id="UP000466345">
    <property type="component" value="Unassembled WGS sequence"/>
</dbReference>
<comment type="caution">
    <text evidence="3">The sequence shown here is derived from an EMBL/GenBank/DDBJ whole genome shotgun (WGS) entry which is preliminary data.</text>
</comment>
<dbReference type="EMBL" id="WEGJ01000001">
    <property type="protein sequence ID" value="MQY10137.1"/>
    <property type="molecule type" value="Genomic_DNA"/>
</dbReference>
<dbReference type="Pfam" id="PF01106">
    <property type="entry name" value="NifU"/>
    <property type="match status" value="1"/>
</dbReference>
<keyword evidence="4" id="KW-1185">Reference proteome</keyword>
<protein>
    <recommendedName>
        <fullName evidence="2">NIF system FeS cluster assembly NifU C-terminal domain-containing protein</fullName>
    </recommendedName>
</protein>
<organism evidence="3 4">
    <name type="scientific">Streptomyces smaragdinus</name>
    <dbReference type="NCBI Taxonomy" id="2585196"/>
    <lineage>
        <taxon>Bacteria</taxon>
        <taxon>Bacillati</taxon>
        <taxon>Actinomycetota</taxon>
        <taxon>Actinomycetes</taxon>
        <taxon>Kitasatosporales</taxon>
        <taxon>Streptomycetaceae</taxon>
        <taxon>Streptomyces</taxon>
    </lineage>
</organism>
<dbReference type="GO" id="GO:0016226">
    <property type="term" value="P:iron-sulfur cluster assembly"/>
    <property type="evidence" value="ECO:0007669"/>
    <property type="project" value="InterPro"/>
</dbReference>
<proteinExistence type="predicted"/>
<comment type="function">
    <text evidence="1">May be involved in the formation or repair of [Fe-S] clusters present in iron-sulfur proteins.</text>
</comment>